<dbReference type="SMART" id="SM00052">
    <property type="entry name" value="EAL"/>
    <property type="match status" value="1"/>
</dbReference>
<dbReference type="InterPro" id="IPR035919">
    <property type="entry name" value="EAL_sf"/>
</dbReference>
<dbReference type="PIRSF" id="PIRSF003180">
    <property type="entry name" value="DiGMPpdiest_YuxH"/>
    <property type="match status" value="1"/>
</dbReference>
<dbReference type="Gene3D" id="3.20.20.450">
    <property type="entry name" value="EAL domain"/>
    <property type="match status" value="1"/>
</dbReference>
<dbReference type="Pfam" id="PF00563">
    <property type="entry name" value="EAL"/>
    <property type="match status" value="1"/>
</dbReference>
<reference evidence="3 4" key="1">
    <citation type="submission" date="2018-10" db="EMBL/GenBank/DDBJ databases">
        <title>Robbsia sp. DHC34, isolated from soil.</title>
        <authorList>
            <person name="Gao Z.-H."/>
            <person name="Qiu L.-H."/>
        </authorList>
    </citation>
    <scope>NUCLEOTIDE SEQUENCE [LARGE SCALE GENOMIC DNA]</scope>
    <source>
        <strain evidence="3 4">DHC34</strain>
    </source>
</reference>
<dbReference type="AlphaFoldDB" id="A0A494XIZ9"/>
<name>A0A494XIZ9_9BURK</name>
<dbReference type="Pfam" id="PF08668">
    <property type="entry name" value="HDOD"/>
    <property type="match status" value="1"/>
</dbReference>
<dbReference type="Gene3D" id="1.10.3210.10">
    <property type="entry name" value="Hypothetical protein af1432"/>
    <property type="match status" value="1"/>
</dbReference>
<comment type="caution">
    <text evidence="3">The sequence shown here is derived from an EMBL/GenBank/DDBJ whole genome shotgun (WGS) entry which is preliminary data.</text>
</comment>
<dbReference type="SUPFAM" id="SSF141868">
    <property type="entry name" value="EAL domain-like"/>
    <property type="match status" value="1"/>
</dbReference>
<dbReference type="SUPFAM" id="SSF109604">
    <property type="entry name" value="HD-domain/PDEase-like"/>
    <property type="match status" value="1"/>
</dbReference>
<evidence type="ECO:0000259" key="1">
    <source>
        <dbReference type="PROSITE" id="PS50883"/>
    </source>
</evidence>
<keyword evidence="4" id="KW-1185">Reference proteome</keyword>
<dbReference type="PROSITE" id="PS51833">
    <property type="entry name" value="HDOD"/>
    <property type="match status" value="1"/>
</dbReference>
<evidence type="ECO:0000259" key="2">
    <source>
        <dbReference type="PROSITE" id="PS51833"/>
    </source>
</evidence>
<dbReference type="PROSITE" id="PS50883">
    <property type="entry name" value="EAL"/>
    <property type="match status" value="1"/>
</dbReference>
<dbReference type="EMBL" id="RBZU01000010">
    <property type="protein sequence ID" value="RKP49742.1"/>
    <property type="molecule type" value="Genomic_DNA"/>
</dbReference>
<dbReference type="InterPro" id="IPR014408">
    <property type="entry name" value="dGMP_Pdiesterase_EAL/HD-GYP"/>
</dbReference>
<dbReference type="PANTHER" id="PTHR33525:SF4">
    <property type="entry name" value="CYCLIC DI-GMP PHOSPHODIESTERASE CDGJ"/>
    <property type="match status" value="1"/>
</dbReference>
<evidence type="ECO:0000313" key="3">
    <source>
        <dbReference type="EMBL" id="RKP49742.1"/>
    </source>
</evidence>
<dbReference type="InterPro" id="IPR001633">
    <property type="entry name" value="EAL_dom"/>
</dbReference>
<feature type="domain" description="EAL" evidence="1">
    <location>
        <begin position="1"/>
        <end position="221"/>
    </location>
</feature>
<sequence length="428" mass="47037">MHDSSTAPVVTNPATDDRVYLGRQPIVDRSGALHAFELLFRSDAINRASIVDDMEATAHVLARTFVDVGIVAALGGHPGYVNVSRDLLNDDVVSLIPPDRFVLEVLEGVTFDTALFARCALLRRAGFRFALDDVTRWSDTLESILPLVDIVKVDLLFCEPDHLDDLVRKLKVHNKTLLAEKVETRADHDRAMKLGFDLFQGYYFARPQVLVSRRANSSRHALLRVLGLLSGDAEINDLESELKTSPGLVMQLLRLVNATAFGLARPIASLREAIMVLGTRQISRWAQLLLYADGRNLPIASDPLVLLAGTRARFMELAAGLLWPGDEPRLDAAFMTGVFSLVDAVFDAPMEELLGKLRLAAPIEVAIRERSGDLGLLLDAAEAAETGDTAKIERACGRLPELTPYLISHIGLAAASWFAEKTTNEWVR</sequence>
<evidence type="ECO:0000313" key="4">
    <source>
        <dbReference type="Proteomes" id="UP000270342"/>
    </source>
</evidence>
<dbReference type="InterPro" id="IPR013976">
    <property type="entry name" value="HDOD"/>
</dbReference>
<accession>A0A494XIZ9</accession>
<protein>
    <submittedName>
        <fullName evidence="3">EAL domain-containing protein</fullName>
    </submittedName>
</protein>
<feature type="domain" description="HDOD" evidence="2">
    <location>
        <begin position="215"/>
        <end position="402"/>
    </location>
</feature>
<proteinExistence type="predicted"/>
<dbReference type="Proteomes" id="UP000270342">
    <property type="component" value="Unassembled WGS sequence"/>
</dbReference>
<dbReference type="PANTHER" id="PTHR33525">
    <property type="match status" value="1"/>
</dbReference>
<dbReference type="OrthoDB" id="9804751at2"/>
<organism evidence="3 4">
    <name type="scientific">Pararobbsia silviterrae</name>
    <dbReference type="NCBI Taxonomy" id="1792498"/>
    <lineage>
        <taxon>Bacteria</taxon>
        <taxon>Pseudomonadati</taxon>
        <taxon>Pseudomonadota</taxon>
        <taxon>Betaproteobacteria</taxon>
        <taxon>Burkholderiales</taxon>
        <taxon>Burkholderiaceae</taxon>
        <taxon>Pararobbsia</taxon>
    </lineage>
</organism>
<dbReference type="InterPro" id="IPR052340">
    <property type="entry name" value="RNase_Y/CdgJ"/>
</dbReference>
<gene>
    <name evidence="3" type="ORF">D7S86_20925</name>
</gene>